<keyword evidence="5" id="KW-0539">Nucleus</keyword>
<dbReference type="GO" id="GO:0006355">
    <property type="term" value="P:regulation of DNA-templated transcription"/>
    <property type="evidence" value="ECO:0007669"/>
    <property type="project" value="InterPro"/>
</dbReference>
<dbReference type="GO" id="GO:0003677">
    <property type="term" value="F:DNA binding"/>
    <property type="evidence" value="ECO:0007669"/>
    <property type="project" value="UniProtKB-KW"/>
</dbReference>
<feature type="region of interest" description="Disordered" evidence="6">
    <location>
        <begin position="280"/>
        <end position="304"/>
    </location>
</feature>
<evidence type="ECO:0000259" key="7">
    <source>
        <dbReference type="Pfam" id="PF08493"/>
    </source>
</evidence>
<evidence type="ECO:0000313" key="9">
    <source>
        <dbReference type="Proteomes" id="UP001271007"/>
    </source>
</evidence>
<evidence type="ECO:0000256" key="5">
    <source>
        <dbReference type="ARBA" id="ARBA00023242"/>
    </source>
</evidence>
<feature type="compositionally biased region" description="Low complexity" evidence="6">
    <location>
        <begin position="280"/>
        <end position="293"/>
    </location>
</feature>
<organism evidence="8 9">
    <name type="scientific">Extremus antarcticus</name>
    <dbReference type="NCBI Taxonomy" id="702011"/>
    <lineage>
        <taxon>Eukaryota</taxon>
        <taxon>Fungi</taxon>
        <taxon>Dikarya</taxon>
        <taxon>Ascomycota</taxon>
        <taxon>Pezizomycotina</taxon>
        <taxon>Dothideomycetes</taxon>
        <taxon>Dothideomycetidae</taxon>
        <taxon>Mycosphaerellales</taxon>
        <taxon>Extremaceae</taxon>
        <taxon>Extremus</taxon>
    </lineage>
</organism>
<protein>
    <recommendedName>
        <fullName evidence="7">Aflatoxin regulatory protein domain-containing protein</fullName>
    </recommendedName>
</protein>
<dbReference type="Pfam" id="PF08493">
    <property type="entry name" value="AflR"/>
    <property type="match status" value="1"/>
</dbReference>
<evidence type="ECO:0000256" key="6">
    <source>
        <dbReference type="SAM" id="MobiDB-lite"/>
    </source>
</evidence>
<evidence type="ECO:0000256" key="3">
    <source>
        <dbReference type="ARBA" id="ARBA00023125"/>
    </source>
</evidence>
<gene>
    <name evidence="8" type="ORF">LTR09_012153</name>
</gene>
<evidence type="ECO:0000256" key="1">
    <source>
        <dbReference type="ARBA" id="ARBA00022723"/>
    </source>
</evidence>
<dbReference type="Proteomes" id="UP001271007">
    <property type="component" value="Unassembled WGS sequence"/>
</dbReference>
<dbReference type="EMBL" id="JAWDJX010000098">
    <property type="protein sequence ID" value="KAK3046337.1"/>
    <property type="molecule type" value="Genomic_DNA"/>
</dbReference>
<keyword evidence="4" id="KW-0804">Transcription</keyword>
<dbReference type="AlphaFoldDB" id="A0AAJ0DAV4"/>
<proteinExistence type="predicted"/>
<comment type="caution">
    <text evidence="8">The sequence shown here is derived from an EMBL/GenBank/DDBJ whole genome shotgun (WGS) entry which is preliminary data.</text>
</comment>
<accession>A0AAJ0DAV4</accession>
<dbReference type="InterPro" id="IPR013700">
    <property type="entry name" value="AflR"/>
</dbReference>
<name>A0AAJ0DAV4_9PEZI</name>
<keyword evidence="9" id="KW-1185">Reference proteome</keyword>
<dbReference type="GO" id="GO:0046872">
    <property type="term" value="F:metal ion binding"/>
    <property type="evidence" value="ECO:0007669"/>
    <property type="project" value="UniProtKB-KW"/>
</dbReference>
<keyword evidence="3" id="KW-0238">DNA-binding</keyword>
<reference evidence="8" key="1">
    <citation type="submission" date="2023-04" db="EMBL/GenBank/DDBJ databases">
        <title>Black Yeasts Isolated from many extreme environments.</title>
        <authorList>
            <person name="Coleine C."/>
            <person name="Stajich J.E."/>
            <person name="Selbmann L."/>
        </authorList>
    </citation>
    <scope>NUCLEOTIDE SEQUENCE</scope>
    <source>
        <strain evidence="8">CCFEE 5312</strain>
    </source>
</reference>
<feature type="domain" description="Aflatoxin regulatory protein" evidence="7">
    <location>
        <begin position="128"/>
        <end position="207"/>
    </location>
</feature>
<keyword evidence="1" id="KW-0479">Metal-binding</keyword>
<dbReference type="GO" id="GO:0005634">
    <property type="term" value="C:nucleus"/>
    <property type="evidence" value="ECO:0007669"/>
    <property type="project" value="InterPro"/>
</dbReference>
<dbReference type="GO" id="GO:0045122">
    <property type="term" value="P:aflatoxin biosynthetic process"/>
    <property type="evidence" value="ECO:0007669"/>
    <property type="project" value="InterPro"/>
</dbReference>
<evidence type="ECO:0000256" key="4">
    <source>
        <dbReference type="ARBA" id="ARBA00023163"/>
    </source>
</evidence>
<sequence>MGSSSTADAMMDAFTNEEWFPRGAPWPEQSPSELASSSIAFWTDLESTVEIDHAEANSLFGSVSDNSLTNNVPAILDLDMTADDAAIWTKPSGHDAMHTESTPVAPVAVMLPASGMSSTNNSGPETRDSCLMTATQLMLSLFPRSCSGSDVSLPLEMVLQQNRRAIDEATAIMDCQCVKDGYLASILSLTLLKTMAWYSAAVGGIRSGSICQPGSAGVRNIRCGSISNETVRRDAIDHESESQEDRSAAQQVMGELHHVQRLLKLMSNLLGNQGLQQGFSDSGFGSSKSSTGSWEGEQSSIGTSQLSQSMFNSLDEEIRGRFRAVSRATIERLRII</sequence>
<evidence type="ECO:0000256" key="2">
    <source>
        <dbReference type="ARBA" id="ARBA00023015"/>
    </source>
</evidence>
<keyword evidence="2" id="KW-0805">Transcription regulation</keyword>
<evidence type="ECO:0000313" key="8">
    <source>
        <dbReference type="EMBL" id="KAK3046337.1"/>
    </source>
</evidence>